<feature type="compositionally biased region" description="Low complexity" evidence="1">
    <location>
        <begin position="1"/>
        <end position="10"/>
    </location>
</feature>
<feature type="domain" description="DUF2470" evidence="2">
    <location>
        <begin position="28"/>
        <end position="106"/>
    </location>
</feature>
<feature type="compositionally biased region" description="Pro residues" evidence="1">
    <location>
        <begin position="13"/>
        <end position="24"/>
    </location>
</feature>
<dbReference type="InterPro" id="IPR037119">
    <property type="entry name" value="Haem_oxidase_HugZ-like_sf"/>
</dbReference>
<dbReference type="AlphaFoldDB" id="A0AAN6EUB8"/>
<feature type="region of interest" description="Disordered" evidence="1">
    <location>
        <begin position="1"/>
        <end position="24"/>
    </location>
</feature>
<comment type="caution">
    <text evidence="3">The sequence shown here is derived from an EMBL/GenBank/DDBJ whole genome shotgun (WGS) entry which is preliminary data.</text>
</comment>
<evidence type="ECO:0000313" key="4">
    <source>
        <dbReference type="Proteomes" id="UP001161757"/>
    </source>
</evidence>
<dbReference type="Gene3D" id="3.20.180.10">
    <property type="entry name" value="PNP-oxidase-like"/>
    <property type="match status" value="1"/>
</dbReference>
<dbReference type="Pfam" id="PF10615">
    <property type="entry name" value="DUF2470"/>
    <property type="match status" value="1"/>
</dbReference>
<evidence type="ECO:0000313" key="3">
    <source>
        <dbReference type="EMBL" id="KAJ8990040.1"/>
    </source>
</evidence>
<sequence>MSTTTATPTGGPSGPPTQRTPPDPAAIKSRIITHMNADHALSLRLYLSRYSHVPVPATKTAQMQDITLDHIIITLGPSSPASGRYRIPLDPPMKSLLEARERLVAMHNDCLAALDLSDVVVDRWVKPDRVWQWGLSLLCLVIFSTFPFRERLHPGSGSVVYSIWSLGGTVPNLARLCYILQPYVLGGMVVVHVGEAVWFANKRLRRHWVETGSWVWWAWVADCLLEGVGCLSRFERVFGNGDKSKKGGAGGKEDGKRH</sequence>
<dbReference type="Proteomes" id="UP001161757">
    <property type="component" value="Unassembled WGS sequence"/>
</dbReference>
<dbReference type="InterPro" id="IPR019595">
    <property type="entry name" value="DUF2470"/>
</dbReference>
<accession>A0AAN6EUB8</accession>
<dbReference type="EMBL" id="JAJGCB010000012">
    <property type="protein sequence ID" value="KAJ8990040.1"/>
    <property type="molecule type" value="Genomic_DNA"/>
</dbReference>
<evidence type="ECO:0000256" key="1">
    <source>
        <dbReference type="SAM" id="MobiDB-lite"/>
    </source>
</evidence>
<organism evidence="3 4">
    <name type="scientific">Exophiala dermatitidis</name>
    <name type="common">Black yeast-like fungus</name>
    <name type="synonym">Wangiella dermatitidis</name>
    <dbReference type="NCBI Taxonomy" id="5970"/>
    <lineage>
        <taxon>Eukaryota</taxon>
        <taxon>Fungi</taxon>
        <taxon>Dikarya</taxon>
        <taxon>Ascomycota</taxon>
        <taxon>Pezizomycotina</taxon>
        <taxon>Eurotiomycetes</taxon>
        <taxon>Chaetothyriomycetidae</taxon>
        <taxon>Chaetothyriales</taxon>
        <taxon>Herpotrichiellaceae</taxon>
        <taxon>Exophiala</taxon>
    </lineage>
</organism>
<dbReference type="PANTHER" id="PTHR37783:SF1">
    <property type="entry name" value="MEMBRANE PROTEIN, PUTATIVE (AFU_ORTHOLOGUE AFUA_1G04315)-RELATED"/>
    <property type="match status" value="1"/>
</dbReference>
<proteinExistence type="predicted"/>
<protein>
    <recommendedName>
        <fullName evidence="2">DUF2470 domain-containing protein</fullName>
    </recommendedName>
</protein>
<name>A0AAN6EUB8_EXODE</name>
<gene>
    <name evidence="3" type="ORF">HRR80_006174</name>
</gene>
<evidence type="ECO:0000259" key="2">
    <source>
        <dbReference type="Pfam" id="PF10615"/>
    </source>
</evidence>
<dbReference type="PANTHER" id="PTHR37783">
    <property type="entry name" value="MEMBRANE PROTEIN, PUTATIVE (AFU_ORTHOLOGUE AFUA_1G04315)-RELATED"/>
    <property type="match status" value="1"/>
</dbReference>
<reference evidence="3" key="1">
    <citation type="submission" date="2023-01" db="EMBL/GenBank/DDBJ databases">
        <title>Exophiala dermititidis isolated from Cystic Fibrosis Patient.</title>
        <authorList>
            <person name="Kurbessoian T."/>
            <person name="Crocker A."/>
            <person name="Murante D."/>
            <person name="Hogan D.A."/>
            <person name="Stajich J.E."/>
        </authorList>
    </citation>
    <scope>NUCLEOTIDE SEQUENCE</scope>
    <source>
        <strain evidence="3">Ex8</strain>
    </source>
</reference>